<evidence type="ECO:0000313" key="2">
    <source>
        <dbReference type="Proteomes" id="UP000032142"/>
    </source>
</evidence>
<dbReference type="EMBL" id="KN410639">
    <property type="protein sequence ID" value="KHG18456.1"/>
    <property type="molecule type" value="Genomic_DNA"/>
</dbReference>
<accession>A0A0B0P509</accession>
<gene>
    <name evidence="1" type="ORF">F383_08835</name>
</gene>
<protein>
    <submittedName>
        <fullName evidence="1">Uncharacterized protein</fullName>
    </submittedName>
</protein>
<proteinExistence type="predicted"/>
<reference evidence="2" key="1">
    <citation type="submission" date="2014-09" db="EMBL/GenBank/DDBJ databases">
        <authorList>
            <person name="Mudge J."/>
            <person name="Ramaraj T."/>
            <person name="Lindquist I.E."/>
            <person name="Bharti A.K."/>
            <person name="Sundararajan A."/>
            <person name="Cameron C.T."/>
            <person name="Woodward J.E."/>
            <person name="May G.D."/>
            <person name="Brubaker C."/>
            <person name="Broadhvest J."/>
            <person name="Wilkins T.A."/>
        </authorList>
    </citation>
    <scope>NUCLEOTIDE SEQUENCE</scope>
    <source>
        <strain evidence="2">cv. AKA8401</strain>
    </source>
</reference>
<keyword evidence="2" id="KW-1185">Reference proteome</keyword>
<dbReference type="Proteomes" id="UP000032142">
    <property type="component" value="Unassembled WGS sequence"/>
</dbReference>
<sequence length="44" mass="4967">MANLHARVASPCALKMAIHTRLLGRAKPAWYTDLYHKAKSHTHV</sequence>
<name>A0A0B0P509_GOSAR</name>
<organism evidence="1 2">
    <name type="scientific">Gossypium arboreum</name>
    <name type="common">Tree cotton</name>
    <name type="synonym">Gossypium nanking</name>
    <dbReference type="NCBI Taxonomy" id="29729"/>
    <lineage>
        <taxon>Eukaryota</taxon>
        <taxon>Viridiplantae</taxon>
        <taxon>Streptophyta</taxon>
        <taxon>Embryophyta</taxon>
        <taxon>Tracheophyta</taxon>
        <taxon>Spermatophyta</taxon>
        <taxon>Magnoliopsida</taxon>
        <taxon>eudicotyledons</taxon>
        <taxon>Gunneridae</taxon>
        <taxon>Pentapetalae</taxon>
        <taxon>rosids</taxon>
        <taxon>malvids</taxon>
        <taxon>Malvales</taxon>
        <taxon>Malvaceae</taxon>
        <taxon>Malvoideae</taxon>
        <taxon>Gossypium</taxon>
    </lineage>
</organism>
<dbReference type="AlphaFoldDB" id="A0A0B0P509"/>
<evidence type="ECO:0000313" key="1">
    <source>
        <dbReference type="EMBL" id="KHG18456.1"/>
    </source>
</evidence>